<feature type="binding site" evidence="6">
    <location>
        <position position="312"/>
    </location>
    <ligand>
        <name>substrate</name>
    </ligand>
</feature>
<comment type="caution">
    <text evidence="12">The sequence shown here is derived from an EMBL/GenBank/DDBJ whole genome shotgun (WGS) entry which is preliminary data.</text>
</comment>
<evidence type="ECO:0000313" key="12">
    <source>
        <dbReference type="EMBL" id="ETA71082.1"/>
    </source>
</evidence>
<feature type="binding site" evidence="6">
    <location>
        <position position="410"/>
    </location>
    <ligand>
        <name>substrate</name>
    </ligand>
</feature>
<dbReference type="PRINTS" id="PR01181">
    <property type="entry name" value="DAPDCRBXLASE"/>
</dbReference>
<keyword evidence="6" id="KW-0028">Amino-acid biosynthesis</keyword>
<feature type="region of interest" description="Disordered" evidence="10">
    <location>
        <begin position="1"/>
        <end position="24"/>
    </location>
</feature>
<gene>
    <name evidence="6" type="primary">lysA</name>
    <name evidence="12" type="ORF">ActroDRAFT_0104</name>
</gene>
<dbReference type="EMBL" id="AZAN01000001">
    <property type="protein sequence ID" value="ETA71082.1"/>
    <property type="molecule type" value="Genomic_DNA"/>
</dbReference>
<dbReference type="FunFam" id="3.20.20.10:FF:000003">
    <property type="entry name" value="Diaminopimelate decarboxylase"/>
    <property type="match status" value="1"/>
</dbReference>
<dbReference type="InterPro" id="IPR022653">
    <property type="entry name" value="De-COase2_pyr-phos_BS"/>
</dbReference>
<comment type="catalytic activity">
    <reaction evidence="6 9">
        <text>meso-2,6-diaminopimelate + H(+) = L-lysine + CO2</text>
        <dbReference type="Rhea" id="RHEA:15101"/>
        <dbReference type="ChEBI" id="CHEBI:15378"/>
        <dbReference type="ChEBI" id="CHEBI:16526"/>
        <dbReference type="ChEBI" id="CHEBI:32551"/>
        <dbReference type="ChEBI" id="CHEBI:57791"/>
        <dbReference type="EC" id="4.1.1.20"/>
    </reaction>
</comment>
<dbReference type="InterPro" id="IPR002986">
    <property type="entry name" value="DAP_deCOOHase_LysA"/>
</dbReference>
<keyword evidence="3 6" id="KW-0663">Pyridoxal phosphate</keyword>
<comment type="function">
    <text evidence="6">Specifically catalyzes the decarboxylation of meso-diaminopimelate (meso-DAP) to L-lysine.</text>
</comment>
<evidence type="ECO:0000256" key="2">
    <source>
        <dbReference type="ARBA" id="ARBA00022793"/>
    </source>
</evidence>
<feature type="binding site" evidence="6">
    <location>
        <position position="349"/>
    </location>
    <ligand>
        <name>substrate</name>
    </ligand>
</feature>
<keyword evidence="5 6" id="KW-0456">Lyase</keyword>
<proteinExistence type="inferred from homology"/>
<protein>
    <recommendedName>
        <fullName evidence="6 7">Diaminopimelate decarboxylase</fullName>
        <shortName evidence="6">DAP decarboxylase</shortName>
        <shortName evidence="6">DAPDC</shortName>
        <ecNumber evidence="6 7">4.1.1.20</ecNumber>
    </recommendedName>
</protein>
<comment type="similarity">
    <text evidence="6">Belongs to the Orn/Lys/Arg decarboxylase class-II family. LysA subfamily.</text>
</comment>
<feature type="binding site" evidence="6">
    <location>
        <position position="381"/>
    </location>
    <ligand>
        <name>substrate</name>
    </ligand>
</feature>
<evidence type="ECO:0000259" key="11">
    <source>
        <dbReference type="Pfam" id="PF02784"/>
    </source>
</evidence>
<dbReference type="InterPro" id="IPR029066">
    <property type="entry name" value="PLP-binding_barrel"/>
</dbReference>
<dbReference type="OrthoDB" id="9802241at2"/>
<keyword evidence="4 6" id="KW-0457">Lysine biosynthesis</keyword>
<feature type="active site" description="Proton donor" evidence="8">
    <location>
        <position position="380"/>
    </location>
</feature>
<dbReference type="InterPro" id="IPR009006">
    <property type="entry name" value="Ala_racemase/Decarboxylase_C"/>
</dbReference>
<dbReference type="Gene3D" id="2.40.37.10">
    <property type="entry name" value="Lyase, Ornithine Decarboxylase, Chain A, domain 1"/>
    <property type="match status" value="1"/>
</dbReference>
<evidence type="ECO:0000256" key="10">
    <source>
        <dbReference type="SAM" id="MobiDB-lite"/>
    </source>
</evidence>
<reference evidence="12 13" key="1">
    <citation type="submission" date="2013-08" db="EMBL/GenBank/DDBJ databases">
        <authorList>
            <consortium name="DOE Joint Genome Institute"/>
            <person name="Eisen J."/>
            <person name="Huntemann M."/>
            <person name="Han J."/>
            <person name="Chen A."/>
            <person name="Kyrpides N."/>
            <person name="Mavromatis K."/>
            <person name="Markowitz V."/>
            <person name="Palaniappan K."/>
            <person name="Ivanova N."/>
            <person name="Schaumberg A."/>
            <person name="Pati A."/>
            <person name="Liolios K."/>
            <person name="Nordberg H.P."/>
            <person name="Cantor M.N."/>
            <person name="Hua S.X."/>
            <person name="Woyke T."/>
        </authorList>
    </citation>
    <scope>NUCLEOTIDE SEQUENCE [LARGE SCALE GENOMIC DNA]</scope>
    <source>
        <strain evidence="12 13">DSM 44927</strain>
    </source>
</reference>
<comment type="cofactor">
    <cofactor evidence="1 6 8 9">
        <name>pyridoxal 5'-phosphate</name>
        <dbReference type="ChEBI" id="CHEBI:597326"/>
    </cofactor>
</comment>
<evidence type="ECO:0000256" key="7">
    <source>
        <dbReference type="NCBIfam" id="TIGR01048"/>
    </source>
</evidence>
<dbReference type="GO" id="GO:0008836">
    <property type="term" value="F:diaminopimelate decarboxylase activity"/>
    <property type="evidence" value="ECO:0007669"/>
    <property type="project" value="UniProtKB-UniRule"/>
</dbReference>
<evidence type="ECO:0000256" key="5">
    <source>
        <dbReference type="ARBA" id="ARBA00023239"/>
    </source>
</evidence>
<dbReference type="InterPro" id="IPR000183">
    <property type="entry name" value="Orn/DAP/Arg_de-COase"/>
</dbReference>
<dbReference type="EC" id="4.1.1.20" evidence="6 7"/>
<dbReference type="HAMAP" id="MF_02120">
    <property type="entry name" value="LysA"/>
    <property type="match status" value="1"/>
</dbReference>
<feature type="binding site" evidence="6">
    <location>
        <position position="410"/>
    </location>
    <ligand>
        <name>pyridoxal 5'-phosphate</name>
        <dbReference type="ChEBI" id="CHEBI:597326"/>
    </ligand>
</feature>
<sequence length="454" mass="48523">MSLRVELLGEESDERETGAVLGSPWPAGAREQAGRIVVGGVDLGELVERFGTPLYVLDEAEFRSRAAAYARALPQDSVRYAAKAFFSPTLARWVREEGLGVDVCSANELALALDAGFEPERIVLHGVAKTHEELETATREHVGRIVIDGFTEIAHLASLAGRHRPYQPQGVYVRVIPGIAVGHHEAVRTGIEDQQFGLSLADGSALDAVTRILGQAHLRLCGLHCHLGSQISTIEPYLTAVDRLTAFLAELHVRHGIQLPELDLGGGQAIGYRPGDASLRPGEFAAAVTARLRERCAEHGLAVPRLVIEPGRSIVGPAGIALYRVLAVKTSAHGIRFAAVDGGMSDNPRPALYHAAYTIRPVAQHGGAPLRPTRVVGRHCEAGDVLAPEAQLPEDLRAGDVLAVPASGAYQLSMSSAYNLVGRPPLVAVRDGLARLIQRRETLADLTSREGAWG</sequence>
<evidence type="ECO:0000256" key="1">
    <source>
        <dbReference type="ARBA" id="ARBA00001933"/>
    </source>
</evidence>
<dbReference type="PANTHER" id="PTHR43727:SF2">
    <property type="entry name" value="GROUP IV DECARBOXYLASE"/>
    <property type="match status" value="1"/>
</dbReference>
<dbReference type="RefSeq" id="WP_034260401.1">
    <property type="nucleotide sequence ID" value="NZ_KI632511.1"/>
</dbReference>
<dbReference type="SUPFAM" id="SSF51419">
    <property type="entry name" value="PLP-binding barrel"/>
    <property type="match status" value="1"/>
</dbReference>
<dbReference type="HOGENOM" id="CLU_026444_0_1_11"/>
<dbReference type="InterPro" id="IPR022644">
    <property type="entry name" value="De-COase2_N"/>
</dbReference>
<feature type="modified residue" description="N6-(pyridoxal phosphate)lysine" evidence="6 8">
    <location>
        <position position="83"/>
    </location>
</feature>
<evidence type="ECO:0000313" key="13">
    <source>
        <dbReference type="Proteomes" id="UP000019485"/>
    </source>
</evidence>
<dbReference type="Proteomes" id="UP000019485">
    <property type="component" value="Unassembled WGS sequence"/>
</dbReference>
<dbReference type="Pfam" id="PF02784">
    <property type="entry name" value="Orn_Arg_deC_N"/>
    <property type="match status" value="1"/>
</dbReference>
<dbReference type="PATRIC" id="fig|479430.3.peg.108"/>
<comment type="subunit">
    <text evidence="6">Homodimer.</text>
</comment>
<organism evidence="12 13">
    <name type="scientific">Actinospica robiniae DSM 44927</name>
    <dbReference type="NCBI Taxonomy" id="479430"/>
    <lineage>
        <taxon>Bacteria</taxon>
        <taxon>Bacillati</taxon>
        <taxon>Actinomycetota</taxon>
        <taxon>Actinomycetes</taxon>
        <taxon>Catenulisporales</taxon>
        <taxon>Actinospicaceae</taxon>
        <taxon>Actinospica</taxon>
    </lineage>
</organism>
<keyword evidence="13" id="KW-1185">Reference proteome</keyword>
<dbReference type="GO" id="GO:0030170">
    <property type="term" value="F:pyridoxal phosphate binding"/>
    <property type="evidence" value="ECO:0007669"/>
    <property type="project" value="UniProtKB-UniRule"/>
</dbReference>
<evidence type="ECO:0000256" key="3">
    <source>
        <dbReference type="ARBA" id="ARBA00022898"/>
    </source>
</evidence>
<dbReference type="SUPFAM" id="SSF50621">
    <property type="entry name" value="Alanine racemase C-terminal domain-like"/>
    <property type="match status" value="1"/>
</dbReference>
<evidence type="ECO:0000256" key="4">
    <source>
        <dbReference type="ARBA" id="ARBA00023154"/>
    </source>
</evidence>
<name>W9E4I3_9ACTN</name>
<accession>W9E4I3</accession>
<dbReference type="PANTHER" id="PTHR43727">
    <property type="entry name" value="DIAMINOPIMELATE DECARBOXYLASE"/>
    <property type="match status" value="1"/>
</dbReference>
<feature type="binding site" evidence="6">
    <location>
        <position position="267"/>
    </location>
    <ligand>
        <name>pyridoxal 5'-phosphate</name>
        <dbReference type="ChEBI" id="CHEBI:597326"/>
    </ligand>
</feature>
<dbReference type="UniPathway" id="UPA00034">
    <property type="reaction ID" value="UER00027"/>
</dbReference>
<feature type="binding site" evidence="6">
    <location>
        <position position="353"/>
    </location>
    <ligand>
        <name>substrate</name>
    </ligand>
</feature>
<feature type="domain" description="Orn/DAP/Arg decarboxylase 2 N-terminal" evidence="11">
    <location>
        <begin position="60"/>
        <end position="315"/>
    </location>
</feature>
<keyword evidence="2 6" id="KW-0210">Decarboxylase</keyword>
<dbReference type="Gene3D" id="3.20.20.10">
    <property type="entry name" value="Alanine racemase"/>
    <property type="match status" value="1"/>
</dbReference>
<feature type="binding site" evidence="6">
    <location>
        <begin position="309"/>
        <end position="312"/>
    </location>
    <ligand>
        <name>pyridoxal 5'-phosphate</name>
        <dbReference type="ChEBI" id="CHEBI:597326"/>
    </ligand>
</feature>
<evidence type="ECO:0000256" key="8">
    <source>
        <dbReference type="PIRSR" id="PIRSR600183-50"/>
    </source>
</evidence>
<dbReference type="PROSITE" id="PS00878">
    <property type="entry name" value="ODR_DC_2_1"/>
    <property type="match status" value="1"/>
</dbReference>
<dbReference type="AlphaFoldDB" id="W9E4I3"/>
<dbReference type="NCBIfam" id="TIGR01048">
    <property type="entry name" value="lysA"/>
    <property type="match status" value="1"/>
</dbReference>
<evidence type="ECO:0000256" key="6">
    <source>
        <dbReference type="HAMAP-Rule" id="MF_02120"/>
    </source>
</evidence>
<dbReference type="GO" id="GO:0009089">
    <property type="term" value="P:lysine biosynthetic process via diaminopimelate"/>
    <property type="evidence" value="ECO:0007669"/>
    <property type="project" value="UniProtKB-UniRule"/>
</dbReference>
<comment type="pathway">
    <text evidence="6 9">Amino-acid biosynthesis; L-lysine biosynthesis via DAP pathway; L-lysine from DL-2,6-diaminopimelate: step 1/1.</text>
</comment>
<dbReference type="PRINTS" id="PR01179">
    <property type="entry name" value="ODADCRBXLASE"/>
</dbReference>
<dbReference type="CDD" id="cd06828">
    <property type="entry name" value="PLPDE_III_DapDC"/>
    <property type="match status" value="1"/>
</dbReference>
<evidence type="ECO:0000256" key="9">
    <source>
        <dbReference type="RuleBase" id="RU003738"/>
    </source>
</evidence>